<dbReference type="Proteomes" id="UP000306677">
    <property type="component" value="Segment"/>
</dbReference>
<organism evidence="1 2">
    <name type="scientific">Escherichia phage vB_EcoS_W011D</name>
    <dbReference type="NCBI Taxonomy" id="2575323"/>
    <lineage>
        <taxon>Viruses</taxon>
        <taxon>Duplodnaviria</taxon>
        <taxon>Heunggongvirae</taxon>
        <taxon>Uroviricota</taxon>
        <taxon>Caudoviricetes</taxon>
        <taxon>Drexlerviridae</taxon>
        <taxon>Tempevirinae</taxon>
        <taxon>Changchunvirus</taxon>
        <taxon>Changchunvirus W011D</taxon>
    </lineage>
</organism>
<sequence length="175" mass="20111">MKTLEQIFTEIEKYGVTTKNKILISGATHLAQDEDGSVFGYKGEPEHMAHFPEWQSGDGEENRAVIYCGKLDDPENWKECVWQLPIRLFARPFASGLIESNQQRRNEMRFIEPSSVDEVRAKYAEILRNLADDIEKGVVCVDNLQISKQTVYDATAYKIEKYEHQISTIKVGEKH</sequence>
<evidence type="ECO:0000313" key="2">
    <source>
        <dbReference type="Proteomes" id="UP000306677"/>
    </source>
</evidence>
<gene>
    <name evidence="1" type="ORF">vBEcoSW011D_25</name>
</gene>
<proteinExistence type="predicted"/>
<dbReference type="EMBL" id="MK778457">
    <property type="protein sequence ID" value="QCW18474.1"/>
    <property type="molecule type" value="Genomic_DNA"/>
</dbReference>
<protein>
    <submittedName>
        <fullName evidence="1">Uncharacterized protein</fullName>
    </submittedName>
</protein>
<name>A0A4Y5NSF2_9CAUD</name>
<accession>A0A4Y5NSF2</accession>
<reference evidence="1 2" key="1">
    <citation type="submission" date="2019-04" db="EMBL/GenBank/DDBJ databases">
        <authorList>
            <person name="Wang X."/>
        </authorList>
    </citation>
    <scope>NUCLEOTIDE SEQUENCE [LARGE SCALE GENOMIC DNA]</scope>
</reference>
<evidence type="ECO:0000313" key="1">
    <source>
        <dbReference type="EMBL" id="QCW18474.1"/>
    </source>
</evidence>
<keyword evidence="2" id="KW-1185">Reference proteome</keyword>